<reference evidence="2" key="1">
    <citation type="submission" date="2018-06" db="EMBL/GenBank/DDBJ databases">
        <authorList>
            <person name="Zhirakovskaya E."/>
        </authorList>
    </citation>
    <scope>NUCLEOTIDE SEQUENCE</scope>
</reference>
<accession>A0A3B0RK13</accession>
<feature type="domain" description="EF-hand" evidence="1">
    <location>
        <begin position="100"/>
        <end position="118"/>
    </location>
</feature>
<name>A0A3B0RK13_9ZZZZ</name>
<dbReference type="SUPFAM" id="SSF47473">
    <property type="entry name" value="EF-hand"/>
    <property type="match status" value="1"/>
</dbReference>
<dbReference type="Pfam" id="PF13202">
    <property type="entry name" value="EF-hand_5"/>
    <property type="match status" value="2"/>
</dbReference>
<feature type="domain" description="EF-hand" evidence="1">
    <location>
        <begin position="128"/>
        <end position="147"/>
    </location>
</feature>
<gene>
    <name evidence="2" type="ORF">MNBD_ALPHA06-1352</name>
</gene>
<dbReference type="GO" id="GO:0005509">
    <property type="term" value="F:calcium ion binding"/>
    <property type="evidence" value="ECO:0007669"/>
    <property type="project" value="InterPro"/>
</dbReference>
<dbReference type="InterPro" id="IPR002048">
    <property type="entry name" value="EF_hand_dom"/>
</dbReference>
<dbReference type="InterPro" id="IPR011992">
    <property type="entry name" value="EF-hand-dom_pair"/>
</dbReference>
<proteinExistence type="predicted"/>
<protein>
    <recommendedName>
        <fullName evidence="1">EF-hand domain-containing protein</fullName>
    </recommendedName>
</protein>
<dbReference type="AlphaFoldDB" id="A0A3B0RK13"/>
<sequence>MNADDFPSGSIKSIRVERLDSYGPAMFFSSDGDDSDAVMMKLNTLVKNGTNGRHKIWMNTNDSLGRFSMSSNWVDDAWDTNEDGTVSTEEITAAKTAELAKYDNNRDGSLSLDEYQNLWMAKQRNRMVDQFQALDEDGDAAVTKDEFLAKAAAYKKIHMKIENMKKSMKEKKKK</sequence>
<evidence type="ECO:0000259" key="1">
    <source>
        <dbReference type="Pfam" id="PF13202"/>
    </source>
</evidence>
<dbReference type="EMBL" id="UOEE01000172">
    <property type="protein sequence ID" value="VAV93804.1"/>
    <property type="molecule type" value="Genomic_DNA"/>
</dbReference>
<evidence type="ECO:0000313" key="2">
    <source>
        <dbReference type="EMBL" id="VAV93804.1"/>
    </source>
</evidence>
<dbReference type="Gene3D" id="1.10.238.10">
    <property type="entry name" value="EF-hand"/>
    <property type="match status" value="1"/>
</dbReference>
<organism evidence="2">
    <name type="scientific">hydrothermal vent metagenome</name>
    <dbReference type="NCBI Taxonomy" id="652676"/>
    <lineage>
        <taxon>unclassified sequences</taxon>
        <taxon>metagenomes</taxon>
        <taxon>ecological metagenomes</taxon>
    </lineage>
</organism>